<dbReference type="AlphaFoldDB" id="A0AAV9W884"/>
<name>A0AAV9W884_9PEZI</name>
<dbReference type="EMBL" id="JAVHJL010000005">
    <property type="protein sequence ID" value="KAK6503790.1"/>
    <property type="molecule type" value="Genomic_DNA"/>
</dbReference>
<keyword evidence="2" id="KW-1185">Reference proteome</keyword>
<gene>
    <name evidence="1" type="ORF">TWF481_008796</name>
</gene>
<comment type="caution">
    <text evidence="1">The sequence shown here is derived from an EMBL/GenBank/DDBJ whole genome shotgun (WGS) entry which is preliminary data.</text>
</comment>
<reference evidence="1 2" key="1">
    <citation type="submission" date="2023-08" db="EMBL/GenBank/DDBJ databases">
        <authorList>
            <person name="Palmer J.M."/>
        </authorList>
    </citation>
    <scope>NUCLEOTIDE SEQUENCE [LARGE SCALE GENOMIC DNA]</scope>
    <source>
        <strain evidence="1 2">TWF481</strain>
    </source>
</reference>
<proteinExistence type="predicted"/>
<dbReference type="InterPro" id="IPR038883">
    <property type="entry name" value="AN11006-like"/>
</dbReference>
<dbReference type="PANTHER" id="PTHR42085:SF2">
    <property type="entry name" value="F-BOX DOMAIN-CONTAINING PROTEIN"/>
    <property type="match status" value="1"/>
</dbReference>
<dbReference type="Proteomes" id="UP001370758">
    <property type="component" value="Unassembled WGS sequence"/>
</dbReference>
<protein>
    <submittedName>
        <fullName evidence="1">Uncharacterized protein</fullName>
    </submittedName>
</protein>
<evidence type="ECO:0000313" key="1">
    <source>
        <dbReference type="EMBL" id="KAK6503790.1"/>
    </source>
</evidence>
<dbReference type="PANTHER" id="PTHR42085">
    <property type="entry name" value="F-BOX DOMAIN-CONTAINING PROTEIN"/>
    <property type="match status" value="1"/>
</dbReference>
<accession>A0AAV9W884</accession>
<evidence type="ECO:0000313" key="2">
    <source>
        <dbReference type="Proteomes" id="UP001370758"/>
    </source>
</evidence>
<sequence>MAANTSPFLRLPRELRDEIYKCVISTRPDDNNSYTPASRAVYKCPTFNTALLRANKQIHDELAEIFYGRTVFPILIVLSKIGYEGLFMPSMDIGTTYYVSYSAPWEELFFVCNDREIWRRKLYAPYQMGQPYQEEDCIPYELDTHSNLSASQIRASKPAPRYRGLVRHIAFIIDDNWPLGKPPSYHYNTMKGTRSMLTKVLMPLAYRLNLIFSNPSIAQAGGVIDVEINVIDALFYKAPESWKTPSFWDTGRNETGRLRPFDDFVATLAPLVTGSWVRDYKFNLQMEELKNKHPELEDVIRMKLEGYCMILQGTYGALTLGEDTGSWPEFDR</sequence>
<organism evidence="1 2">
    <name type="scientific">Arthrobotrys musiformis</name>
    <dbReference type="NCBI Taxonomy" id="47236"/>
    <lineage>
        <taxon>Eukaryota</taxon>
        <taxon>Fungi</taxon>
        <taxon>Dikarya</taxon>
        <taxon>Ascomycota</taxon>
        <taxon>Pezizomycotina</taxon>
        <taxon>Orbiliomycetes</taxon>
        <taxon>Orbiliales</taxon>
        <taxon>Orbiliaceae</taxon>
        <taxon>Arthrobotrys</taxon>
    </lineage>
</organism>